<feature type="domain" description="S1 motif" evidence="2">
    <location>
        <begin position="478"/>
        <end position="549"/>
    </location>
</feature>
<dbReference type="SMART" id="SM00316">
    <property type="entry name" value="S1"/>
    <property type="match status" value="9"/>
</dbReference>
<feature type="domain" description="S1 motif" evidence="2">
    <location>
        <begin position="87"/>
        <end position="166"/>
    </location>
</feature>
<proteinExistence type="predicted"/>
<dbReference type="Gene3D" id="2.40.50.140">
    <property type="entry name" value="Nucleic acid-binding proteins"/>
    <property type="match status" value="7"/>
</dbReference>
<dbReference type="Pfam" id="PF24685">
    <property type="entry name" value="OB_RRP5_4th"/>
    <property type="match status" value="1"/>
</dbReference>
<gene>
    <name evidence="3" type="ORF">QSP1433_LOCUS10812</name>
    <name evidence="4" type="ORF">QSP1433_LOCUS10815</name>
</gene>
<evidence type="ECO:0000256" key="1">
    <source>
        <dbReference type="SAM" id="MobiDB-lite"/>
    </source>
</evidence>
<evidence type="ECO:0000313" key="3">
    <source>
        <dbReference type="EMBL" id="CAD9690956.1"/>
    </source>
</evidence>
<evidence type="ECO:0000259" key="2">
    <source>
        <dbReference type="PROSITE" id="PS50126"/>
    </source>
</evidence>
<feature type="domain" description="S1 motif" evidence="2">
    <location>
        <begin position="1054"/>
        <end position="1151"/>
    </location>
</feature>
<dbReference type="GO" id="GO:0032040">
    <property type="term" value="C:small-subunit processome"/>
    <property type="evidence" value="ECO:0007669"/>
    <property type="project" value="TreeGrafter"/>
</dbReference>
<dbReference type="EMBL" id="HBHK01017182">
    <property type="protein sequence ID" value="CAD9690961.1"/>
    <property type="molecule type" value="Transcribed_RNA"/>
</dbReference>
<dbReference type="Pfam" id="PF23459">
    <property type="entry name" value="S1_RRP5"/>
    <property type="match status" value="2"/>
</dbReference>
<accession>A0A7S2S6G2</accession>
<dbReference type="FunFam" id="2.40.50.140:FF:000103">
    <property type="entry name" value="protein RRP5 homolog"/>
    <property type="match status" value="2"/>
</dbReference>
<organism evidence="4">
    <name type="scientific">Mucochytrium quahogii</name>
    <dbReference type="NCBI Taxonomy" id="96639"/>
    <lineage>
        <taxon>Eukaryota</taxon>
        <taxon>Sar</taxon>
        <taxon>Stramenopiles</taxon>
        <taxon>Bigyra</taxon>
        <taxon>Labyrinthulomycetes</taxon>
        <taxon>Thraustochytrida</taxon>
        <taxon>Thraustochytriidae</taxon>
        <taxon>Mucochytrium</taxon>
    </lineage>
</organism>
<feature type="domain" description="S1 motif" evidence="2">
    <location>
        <begin position="884"/>
        <end position="945"/>
    </location>
</feature>
<dbReference type="GO" id="GO:0003723">
    <property type="term" value="F:RNA binding"/>
    <property type="evidence" value="ECO:0007669"/>
    <property type="project" value="TreeGrafter"/>
</dbReference>
<dbReference type="SUPFAM" id="SSF50249">
    <property type="entry name" value="Nucleic acid-binding proteins"/>
    <property type="match status" value="6"/>
</dbReference>
<feature type="domain" description="S1 motif" evidence="2">
    <location>
        <begin position="182"/>
        <end position="258"/>
    </location>
</feature>
<feature type="domain" description="S1 motif" evidence="2">
    <location>
        <begin position="773"/>
        <end position="842"/>
    </location>
</feature>
<dbReference type="PANTHER" id="PTHR23270:SF10">
    <property type="entry name" value="PROTEIN RRP5 HOMOLOG"/>
    <property type="match status" value="1"/>
</dbReference>
<dbReference type="InterPro" id="IPR045209">
    <property type="entry name" value="Rrp5"/>
</dbReference>
<sequence length="1248" mass="136393">MFPRGGSLIRPASAGASEEKKAVAGGESLFKIAGDHKVKKKKQDKKRESFGGVGGSKKRKSREADSDDVEKKSTRANSLQLKTLEPGTQILGVVTKVSKRNATVSLPCGLNGFVGIEHLSDQHEASSDQVSDSVADYLSVGDMVRCAVVEVERLEHNKRRLLLSLAASAMNSQETIRLVKEGSYVYGNVQSVEDHGYVVSLGSDSCTGFLSFKVGGGSFDTPALKIGQVVEAIVSSVVEEGKKGKKTGGKRVLQLDSTRSKVDEFVVESCPKLDALQAGFLVKAKKREYLEDGLAMTFCGFYNGTVDMFHLDDWKLDPKMRRENRKKPRQGTLMARVLFVNFKTKEIGLTLVPNLVNRGKDAVERTIASCKRVGHVIDECAVERIDQHKGVLLSVKLDDDENKMEDDSELFAYAKRSTISKGSEDPEEIVQLNKKYKVGQIVPAKVLGFAAIDNVFNVSLAQSVIDASVLHYDELKPGMKVKGKIAKIMDKGMFVSLSDNVQGFIHANQLSDVAISDPSSRFNVGETLNLRVLVVQFEGNRPKIYLTNKRSIVTSSLPPITSFDEAIPGSVAQGYVDHTSKANGVIVKFFNNVRGQVSGSELESMGVDNPQETYPVGKVVKVRVISCSPLKQRMQLSFRTASANAGVSNGLGPGSLVSGKIISKTKTDLTIRLDRGFGAENTNEEPEEGTPVKKKRKKEKRIHVTIPSVHLSDSTAYGKSLLKKSYKEGSSVENIMLLISQGDDTLIGTLKPALLAANRKRFLPSKFEDVHENATLVGYASKVIKEGVEVSFLNKFKGFVPRANVSDDWVDDPRDFITLGQTVCVFVNNVDVDSRKVTLSMKNSALDVNKPLLEGYVTSLVEDKRKLAPVEFIQKVQSSKLSIGDILEGEITKVLEEGVEIMCENGLVAFCELKHVAPGKQTGDKIEARVLDIDFEEKYLDVSMETSLLESAKKKKKLLANGNFKGTVHLVKENYVVLSLGNTSTLCVAPVTLYNGRLINLEVGMQCDIRVVDPSFMGSRAALGEISITHKKSTQRRRSGSQLSSDLNVSLKLGALVQGVVKDITACGMSIRLKGVACDSDIPGSNSLYAYVNVSNIADESTVKSSMASGESVLGAYSVGDAVEGIVTSIESKKGKNLRSDNVVHVGLSLRECDKQSKQVKELEFDDIIVGKKYTGYIQDFYNGNLNVVLSRHVKVQVFSTLVSKDLTLLDDLFNEHKHDRLKKFVPVEVEVIRIQPARSIIYGSMLS</sequence>
<dbReference type="Pfam" id="PF00575">
    <property type="entry name" value="S1"/>
    <property type="match status" value="2"/>
</dbReference>
<reference evidence="4" key="1">
    <citation type="submission" date="2021-01" db="EMBL/GenBank/DDBJ databases">
        <authorList>
            <person name="Corre E."/>
            <person name="Pelletier E."/>
            <person name="Niang G."/>
            <person name="Scheremetjew M."/>
            <person name="Finn R."/>
            <person name="Kale V."/>
            <person name="Holt S."/>
            <person name="Cochrane G."/>
            <person name="Meng A."/>
            <person name="Brown T."/>
            <person name="Cohen L."/>
        </authorList>
    </citation>
    <scope>NUCLEOTIDE SEQUENCE</scope>
    <source>
        <strain evidence="4">NY070348D</strain>
    </source>
</reference>
<dbReference type="EMBL" id="HBHK01017179">
    <property type="protein sequence ID" value="CAD9690956.1"/>
    <property type="molecule type" value="Transcribed_RNA"/>
</dbReference>
<feature type="region of interest" description="Disordered" evidence="1">
    <location>
        <begin position="678"/>
        <end position="699"/>
    </location>
</feature>
<feature type="domain" description="S1 motif" evidence="2">
    <location>
        <begin position="569"/>
        <end position="639"/>
    </location>
</feature>
<dbReference type="InterPro" id="IPR057301">
    <property type="entry name" value="Rrp5_OB_4th"/>
</dbReference>
<dbReference type="PANTHER" id="PTHR23270">
    <property type="entry name" value="PROGRAMMED CELL DEATH PROTEIN 11 PRE-RRNA PROCESSING PROTEIN RRP5"/>
    <property type="match status" value="1"/>
</dbReference>
<dbReference type="PROSITE" id="PS50126">
    <property type="entry name" value="S1"/>
    <property type="match status" value="7"/>
</dbReference>
<protein>
    <recommendedName>
        <fullName evidence="2">S1 motif domain-containing protein</fullName>
    </recommendedName>
</protein>
<dbReference type="CDD" id="cd00164">
    <property type="entry name" value="S1_like"/>
    <property type="match status" value="1"/>
</dbReference>
<feature type="region of interest" description="Disordered" evidence="1">
    <location>
        <begin position="1"/>
        <end position="80"/>
    </location>
</feature>
<dbReference type="AlphaFoldDB" id="A0A7S2S6G2"/>
<dbReference type="GO" id="GO:0006364">
    <property type="term" value="P:rRNA processing"/>
    <property type="evidence" value="ECO:0007669"/>
    <property type="project" value="InterPro"/>
</dbReference>
<dbReference type="InterPro" id="IPR012340">
    <property type="entry name" value="NA-bd_OB-fold"/>
</dbReference>
<dbReference type="InterPro" id="IPR057302">
    <property type="entry name" value="Rrp5_S1"/>
</dbReference>
<name>A0A7S2S6G2_9STRA</name>
<evidence type="ECO:0000313" key="4">
    <source>
        <dbReference type="EMBL" id="CAD9690961.1"/>
    </source>
</evidence>
<dbReference type="InterPro" id="IPR003029">
    <property type="entry name" value="S1_domain"/>
</dbReference>